<dbReference type="InterPro" id="IPR058163">
    <property type="entry name" value="LysR-type_TF_proteobact-type"/>
</dbReference>
<keyword evidence="2" id="KW-0805">Transcription regulation</keyword>
<gene>
    <name evidence="6" type="ORF">FEM01_02440</name>
</gene>
<dbReference type="PANTHER" id="PTHR30537:SF26">
    <property type="entry name" value="GLYCINE CLEAVAGE SYSTEM TRANSCRIPTIONAL ACTIVATOR"/>
    <property type="match status" value="1"/>
</dbReference>
<evidence type="ECO:0000256" key="2">
    <source>
        <dbReference type="ARBA" id="ARBA00023015"/>
    </source>
</evidence>
<dbReference type="PANTHER" id="PTHR30537">
    <property type="entry name" value="HTH-TYPE TRANSCRIPTIONAL REGULATOR"/>
    <property type="match status" value="1"/>
</dbReference>
<dbReference type="Pfam" id="PF00126">
    <property type="entry name" value="HTH_1"/>
    <property type="match status" value="1"/>
</dbReference>
<dbReference type="OrthoDB" id="5914299at2"/>
<dbReference type="EMBL" id="VAUO01000001">
    <property type="protein sequence ID" value="TLP65056.1"/>
    <property type="molecule type" value="Genomic_DNA"/>
</dbReference>
<feature type="domain" description="HTH lysR-type" evidence="5">
    <location>
        <begin position="11"/>
        <end position="68"/>
    </location>
</feature>
<organism evidence="6 7">
    <name type="scientific">Pseudomonas mosselii</name>
    <dbReference type="NCBI Taxonomy" id="78327"/>
    <lineage>
        <taxon>Bacteria</taxon>
        <taxon>Pseudomonadati</taxon>
        <taxon>Pseudomonadota</taxon>
        <taxon>Gammaproteobacteria</taxon>
        <taxon>Pseudomonadales</taxon>
        <taxon>Pseudomonadaceae</taxon>
        <taxon>Pseudomonas</taxon>
    </lineage>
</organism>
<dbReference type="SUPFAM" id="SSF53850">
    <property type="entry name" value="Periplasmic binding protein-like II"/>
    <property type="match status" value="1"/>
</dbReference>
<evidence type="ECO:0000256" key="4">
    <source>
        <dbReference type="ARBA" id="ARBA00023163"/>
    </source>
</evidence>
<keyword evidence="3" id="KW-0238">DNA-binding</keyword>
<dbReference type="Gene3D" id="1.10.10.10">
    <property type="entry name" value="Winged helix-like DNA-binding domain superfamily/Winged helix DNA-binding domain"/>
    <property type="match status" value="1"/>
</dbReference>
<dbReference type="Gene3D" id="3.40.190.10">
    <property type="entry name" value="Periplasmic binding protein-like II"/>
    <property type="match status" value="2"/>
</dbReference>
<reference evidence="6 7" key="1">
    <citation type="submission" date="2019-05" db="EMBL/GenBank/DDBJ databases">
        <title>Pseudomonas sp. SC006 isolated from lettuce that can produce HBGAs.</title>
        <authorList>
            <person name="Wang D."/>
            <person name="Liao N."/>
            <person name="Liu D."/>
            <person name="Zhang Z."/>
            <person name="Zou S."/>
        </authorList>
    </citation>
    <scope>NUCLEOTIDE SEQUENCE [LARGE SCALE GENOMIC DNA]</scope>
    <source>
        <strain evidence="6 7">SC006</strain>
    </source>
</reference>
<dbReference type="PROSITE" id="PS50931">
    <property type="entry name" value="HTH_LYSR"/>
    <property type="match status" value="1"/>
</dbReference>
<evidence type="ECO:0000313" key="6">
    <source>
        <dbReference type="EMBL" id="TLP65056.1"/>
    </source>
</evidence>
<keyword evidence="4" id="KW-0804">Transcription</keyword>
<proteinExistence type="inferred from homology"/>
<dbReference type="InterPro" id="IPR005119">
    <property type="entry name" value="LysR_subst-bd"/>
</dbReference>
<dbReference type="GO" id="GO:0003700">
    <property type="term" value="F:DNA-binding transcription factor activity"/>
    <property type="evidence" value="ECO:0007669"/>
    <property type="project" value="InterPro"/>
</dbReference>
<dbReference type="InterPro" id="IPR000847">
    <property type="entry name" value="LysR_HTH_N"/>
</dbReference>
<dbReference type="Pfam" id="PF03466">
    <property type="entry name" value="LysR_substrate"/>
    <property type="match status" value="1"/>
</dbReference>
<dbReference type="Proteomes" id="UP000309819">
    <property type="component" value="Unassembled WGS sequence"/>
</dbReference>
<comment type="similarity">
    <text evidence="1">Belongs to the LysR transcriptional regulatory family.</text>
</comment>
<evidence type="ECO:0000259" key="5">
    <source>
        <dbReference type="PROSITE" id="PS50931"/>
    </source>
</evidence>
<evidence type="ECO:0000256" key="1">
    <source>
        <dbReference type="ARBA" id="ARBA00009437"/>
    </source>
</evidence>
<accession>A0A5R8ZJP1</accession>
<dbReference type="GO" id="GO:0043565">
    <property type="term" value="F:sequence-specific DNA binding"/>
    <property type="evidence" value="ECO:0007669"/>
    <property type="project" value="TreeGrafter"/>
</dbReference>
<dbReference type="InterPro" id="IPR036388">
    <property type="entry name" value="WH-like_DNA-bd_sf"/>
</dbReference>
<keyword evidence="7" id="KW-1185">Reference proteome</keyword>
<evidence type="ECO:0000313" key="7">
    <source>
        <dbReference type="Proteomes" id="UP000309819"/>
    </source>
</evidence>
<dbReference type="InterPro" id="IPR036390">
    <property type="entry name" value="WH_DNA-bd_sf"/>
</dbReference>
<dbReference type="AlphaFoldDB" id="A0A5R8ZJP1"/>
<comment type="caution">
    <text evidence="6">The sequence shown here is derived from an EMBL/GenBank/DDBJ whole genome shotgun (WGS) entry which is preliminary data.</text>
</comment>
<protein>
    <submittedName>
        <fullName evidence="6">LysR family transcriptional regulator</fullName>
    </submittedName>
</protein>
<dbReference type="GO" id="GO:0006351">
    <property type="term" value="P:DNA-templated transcription"/>
    <property type="evidence" value="ECO:0007669"/>
    <property type="project" value="TreeGrafter"/>
</dbReference>
<dbReference type="SUPFAM" id="SSF46785">
    <property type="entry name" value="Winged helix' DNA-binding domain"/>
    <property type="match status" value="1"/>
</dbReference>
<evidence type="ECO:0000256" key="3">
    <source>
        <dbReference type="ARBA" id="ARBA00023125"/>
    </source>
</evidence>
<name>A0A5R8ZJP1_9PSED</name>
<dbReference type="RefSeq" id="WP_138217688.1">
    <property type="nucleotide sequence ID" value="NZ_VAUO01000001.1"/>
</dbReference>
<sequence>MSLDMPTRHALPLNALRAFEASARLGGFARAAHELKLTPGAIAALVKTLERQYGAMLFERHAKGVRLTPLGESVKTQFTEAFDAVEEAARTLRRLAAPQRVHIVTSPALAHLWLGPRLPQLTAQLAPIEISVTAVDEPPNLKRSPFDLCLFYTERLERGQRSLATETVTPVCVPALAADIHSAADLANARCIAEVCWNDWEVWAQDVLGSAFVARGPGFSLYASAVQQALLGAGVLIGRRSLVQRYLNSGELVAPIDHSVPLGLHIAAWTLPSARGNRAVMAVEEGLAELAQA</sequence>